<gene>
    <name evidence="1" type="ORF">MWN33_07880</name>
</gene>
<dbReference type="Pfam" id="PF02585">
    <property type="entry name" value="PIG-L"/>
    <property type="match status" value="1"/>
</dbReference>
<evidence type="ECO:0000313" key="1">
    <source>
        <dbReference type="EMBL" id="MCK0207952.1"/>
    </source>
</evidence>
<organism evidence="1 2">
    <name type="scientific">Ancylobacter koreensis</name>
    <dbReference type="NCBI Taxonomy" id="266121"/>
    <lineage>
        <taxon>Bacteria</taxon>
        <taxon>Pseudomonadati</taxon>
        <taxon>Pseudomonadota</taxon>
        <taxon>Alphaproteobacteria</taxon>
        <taxon>Hyphomicrobiales</taxon>
        <taxon>Xanthobacteraceae</taxon>
        <taxon>Ancylobacter</taxon>
    </lineage>
</organism>
<dbReference type="Gene3D" id="3.40.50.10320">
    <property type="entry name" value="LmbE-like"/>
    <property type="match status" value="1"/>
</dbReference>
<dbReference type="InterPro" id="IPR003737">
    <property type="entry name" value="GlcNAc_PI_deacetylase-related"/>
</dbReference>
<sequence>MTQSVAQALAAMARFPLVEPANFVRRGLAVVAPHPDDESLGCGGLIAACRAAGLPVSVIIVSGGAGSHPNSRLHAAPRLAELRRREALEATARLGVPGGAVHFLELPDRFVPSDGPVADRAARRIAELAAGADVVAVTWRHDPHADHKASFALARMAMRELPQARLWEYPIWGLTLPPEEVLDGPPAEGVKVAVGPFLAAKRAAIAAHASQTTDLVSDDLQGFRLAPGVLALFEEPAETFIGPAS</sequence>
<dbReference type="PANTHER" id="PTHR12993:SF29">
    <property type="entry name" value="BLR3841 PROTEIN"/>
    <property type="match status" value="1"/>
</dbReference>
<dbReference type="SUPFAM" id="SSF102588">
    <property type="entry name" value="LmbE-like"/>
    <property type="match status" value="1"/>
</dbReference>
<keyword evidence="2" id="KW-1185">Reference proteome</keyword>
<dbReference type="RefSeq" id="WP_247199947.1">
    <property type="nucleotide sequence ID" value="NZ_JALKCG010000002.1"/>
</dbReference>
<dbReference type="InterPro" id="IPR024078">
    <property type="entry name" value="LmbE-like_dom_sf"/>
</dbReference>
<evidence type="ECO:0000313" key="2">
    <source>
        <dbReference type="Proteomes" id="UP001202867"/>
    </source>
</evidence>
<accession>A0ABT0DKX9</accession>
<comment type="caution">
    <text evidence="1">The sequence shown here is derived from an EMBL/GenBank/DDBJ whole genome shotgun (WGS) entry which is preliminary data.</text>
</comment>
<proteinExistence type="predicted"/>
<dbReference type="EMBL" id="JALKCG010000002">
    <property type="protein sequence ID" value="MCK0207952.1"/>
    <property type="molecule type" value="Genomic_DNA"/>
</dbReference>
<name>A0ABT0DKX9_9HYPH</name>
<dbReference type="PANTHER" id="PTHR12993">
    <property type="entry name" value="N-ACETYLGLUCOSAMINYL-PHOSPHATIDYLINOSITOL DE-N-ACETYLASE-RELATED"/>
    <property type="match status" value="1"/>
</dbReference>
<protein>
    <submittedName>
        <fullName evidence="1">PIG-L family deacetylase</fullName>
    </submittedName>
</protein>
<reference evidence="2" key="1">
    <citation type="submission" date="2023-07" db="EMBL/GenBank/DDBJ databases">
        <title>Ancylobacter moscoviensis sp. nov., facultatively methylotrophic bacteria from activated sludge and the reclassification of Starkeya novella (Starkey 1934) Kelly et al. 2000 as Ancylobacter novellus comb. nov., Starkeya koreensis Im et al. 2006 as Ancylobacter koreensis comb.nov., Angulomicrobium tetraedrale Vasil'eva et al. 1986 as Ancylobacter tetraedralis comb. nov., Angulomicrobium amanitiforme Fritz et al. 2004 as Ancylobacter amanitiformis comb. nov. and Methylorhabdus multivorans Doronina et al. 1996 as Ancylobacter multivorans comb. nov. and emended description of the genus Ancylobacter.</title>
        <authorList>
            <person name="Doronina N."/>
            <person name="Chemodurova A."/>
            <person name="Grouzdev D."/>
            <person name="Koziaeva V."/>
            <person name="Shi W."/>
            <person name="Wu L."/>
            <person name="Kaparullina E."/>
        </authorList>
    </citation>
    <scope>NUCLEOTIDE SEQUENCE [LARGE SCALE GENOMIC DNA]</scope>
    <source>
        <strain evidence="2">Jip08</strain>
    </source>
</reference>
<dbReference type="Proteomes" id="UP001202867">
    <property type="component" value="Unassembled WGS sequence"/>
</dbReference>